<reference evidence="6 7" key="1">
    <citation type="submission" date="2020-04" db="EMBL/GenBank/DDBJ databases">
        <title>Bacillus sp. UniB3 isolated from commercial digestive syrup.</title>
        <authorList>
            <person name="Thorat V."/>
            <person name="Kirdat K."/>
            <person name="Tiwarekar B."/>
            <person name="Yadav A."/>
        </authorList>
    </citation>
    <scope>NUCLEOTIDE SEQUENCE [LARGE SCALE GENOMIC DNA]</scope>
    <source>
        <strain evidence="6 7">UniB3</strain>
    </source>
</reference>
<evidence type="ECO:0000256" key="1">
    <source>
        <dbReference type="ARBA" id="ARBA00022801"/>
    </source>
</evidence>
<evidence type="ECO:0000256" key="2">
    <source>
        <dbReference type="PIRSR" id="PIRSR030150-1"/>
    </source>
</evidence>
<comment type="caution">
    <text evidence="6">The sequence shown here is derived from an EMBL/GenBank/DDBJ whole genome shotgun (WGS) entry which is preliminary data.</text>
</comment>
<organism evidence="6 7">
    <name type="scientific">Niallia alba</name>
    <dbReference type="NCBI Taxonomy" id="2729105"/>
    <lineage>
        <taxon>Bacteria</taxon>
        <taxon>Bacillati</taxon>
        <taxon>Bacillota</taxon>
        <taxon>Bacilli</taxon>
        <taxon>Bacillales</taxon>
        <taxon>Bacillaceae</taxon>
        <taxon>Niallia</taxon>
    </lineage>
</organism>
<gene>
    <name evidence="6" type="primary">srtB</name>
    <name evidence="6" type="ORF">HHU08_06005</name>
</gene>
<keyword evidence="5" id="KW-0472">Membrane</keyword>
<dbReference type="PIRSF" id="PIRSF030150">
    <property type="entry name" value="UCP030150"/>
    <property type="match status" value="1"/>
</dbReference>
<evidence type="ECO:0000313" key="7">
    <source>
        <dbReference type="Proteomes" id="UP000588491"/>
    </source>
</evidence>
<evidence type="ECO:0000256" key="3">
    <source>
        <dbReference type="PIRSR" id="PIRSR030150-2"/>
    </source>
</evidence>
<dbReference type="EC" id="3.4.22.71" evidence="6"/>
<feature type="site" description="Transition state stabilizer" evidence="3">
    <location>
        <position position="242"/>
    </location>
</feature>
<evidence type="ECO:0000256" key="5">
    <source>
        <dbReference type="SAM" id="Phobius"/>
    </source>
</evidence>
<dbReference type="SUPFAM" id="SSF63817">
    <property type="entry name" value="Sortase"/>
    <property type="match status" value="1"/>
</dbReference>
<dbReference type="InterPro" id="IPR005754">
    <property type="entry name" value="Sortase"/>
</dbReference>
<dbReference type="InterPro" id="IPR015986">
    <property type="entry name" value="SrtB_Firmicute"/>
</dbReference>
<evidence type="ECO:0000313" key="6">
    <source>
        <dbReference type="EMBL" id="NMO76545.1"/>
    </source>
</evidence>
<keyword evidence="5" id="KW-0812">Transmembrane</keyword>
<dbReference type="Proteomes" id="UP000588491">
    <property type="component" value="Unassembled WGS sequence"/>
</dbReference>
<name>A0A7Y0K787_9BACI</name>
<proteinExistence type="predicted"/>
<protein>
    <submittedName>
        <fullName evidence="6">Class B sortase</fullName>
        <ecNumber evidence="6">3.4.22.71</ecNumber>
    </submittedName>
</protein>
<feature type="active site" description="Proton donor/acceptor" evidence="4">
    <location>
        <position position="139"/>
    </location>
</feature>
<dbReference type="RefSeq" id="WP_016204271.1">
    <property type="nucleotide sequence ID" value="NZ_JABBPK010000001.1"/>
</dbReference>
<keyword evidence="1 6" id="KW-0378">Hydrolase</keyword>
<feature type="active site" description="Acyl-thioester intermediate" evidence="2">
    <location>
        <position position="232"/>
    </location>
</feature>
<dbReference type="AlphaFoldDB" id="A0A7Y0K787"/>
<keyword evidence="7" id="KW-1185">Reference proteome</keyword>
<dbReference type="InterPro" id="IPR009835">
    <property type="entry name" value="SrtB"/>
</dbReference>
<evidence type="ECO:0000256" key="4">
    <source>
        <dbReference type="PIRSR" id="PIRSR605754-1"/>
    </source>
</evidence>
<feature type="transmembrane region" description="Helical" evidence="5">
    <location>
        <begin position="12"/>
        <end position="34"/>
    </location>
</feature>
<dbReference type="InterPro" id="IPR023365">
    <property type="entry name" value="Sortase_dom-sf"/>
</dbReference>
<dbReference type="GO" id="GO:0016787">
    <property type="term" value="F:hydrolase activity"/>
    <property type="evidence" value="ECO:0007669"/>
    <property type="project" value="UniProtKB-KW"/>
</dbReference>
<dbReference type="NCBIfam" id="TIGR03064">
    <property type="entry name" value="sortase_srtB"/>
    <property type="match status" value="1"/>
</dbReference>
<keyword evidence="5" id="KW-1133">Transmembrane helix</keyword>
<accession>A0A7Y0K787</accession>
<sequence>MKTEKRKHLLQRIITLIAAGVFLFSFYKLVPILYDYYTNNRTLESVQLVYESGRNAAEESGEGQVRTSFQPLLEINKDIVGWITIDQTKIDYPILQSKDNEYYLTQNYKKQDTRAGSIFLDYRNDNKLENNKNTIIYGHRMKDGSMFGQLKKYLDKDFFKSNKTIYLDSLYEGYDVEVFSVYQTTTSFYYIETEFPDHQSFQKFIDQVKEKSLFSSEVSINQEDTIVTLSTCDYAVDSLEGRLVVHGKLVKRGDGE</sequence>
<dbReference type="Gene3D" id="2.40.260.10">
    <property type="entry name" value="Sortase"/>
    <property type="match status" value="1"/>
</dbReference>
<dbReference type="Pfam" id="PF04203">
    <property type="entry name" value="Sortase"/>
    <property type="match status" value="1"/>
</dbReference>
<dbReference type="EMBL" id="JABBPK010000001">
    <property type="protein sequence ID" value="NMO76545.1"/>
    <property type="molecule type" value="Genomic_DNA"/>
</dbReference>
<dbReference type="CDD" id="cd05826">
    <property type="entry name" value="Sortase_B"/>
    <property type="match status" value="1"/>
</dbReference>